<dbReference type="InterPro" id="IPR013785">
    <property type="entry name" value="Aldolase_TIM"/>
</dbReference>
<keyword evidence="1" id="KW-0285">Flavoprotein</keyword>
<keyword evidence="5" id="KW-1185">Reference proteome</keyword>
<keyword evidence="3" id="KW-0560">Oxidoreductase</keyword>
<dbReference type="OrthoDB" id="412383at2759"/>
<protein>
    <recommendedName>
        <fullName evidence="6">Inosine monophosphate dehydrogenase</fullName>
    </recommendedName>
</protein>
<dbReference type="Proteomes" id="UP000559027">
    <property type="component" value="Unassembled WGS sequence"/>
</dbReference>
<sequence>MSFALYHPQFHWLNTWSTLVRPHFASSCTNARLLGSLASRTPSPRRTSLCKGSASSLGELSVQRYPLVPYRDAFKRIRQISSSSAQQMAIETPVTKLLGIRVPVVQGGMQWVGLPSLAGAVSEAGGLGVLTALSQTSPDALRQAIRETRKLTSKPFGVNITLLPSINPPDYEGFARAAVEEGVKIFETAGNNPGPLIKYFKQNGCVVIHKCTTIRHAKSAERLGVDILSIDGFECAGHPGEDDIGGLVLLARAAKELKVPYIASGGVADARGFAAALTLGASGVNMGTRFMCTVESPIHQNIKDKIVASTERDTIHIFRTLRNTARVFKNKVALEVVEIERRPGGAQFEDIKHLVSGARGRQVYENGDPDYGIWSAGITLGLINDIPTCKELVDRLEREVGEIVSGLTRVVRVQQQCPVSKAKL</sequence>
<evidence type="ECO:0000256" key="1">
    <source>
        <dbReference type="ARBA" id="ARBA00022630"/>
    </source>
</evidence>
<comment type="caution">
    <text evidence="4">The sequence shown here is derived from an EMBL/GenBank/DDBJ whole genome shotgun (WGS) entry which is preliminary data.</text>
</comment>
<name>A0A8H5LKP5_9AGAR</name>
<evidence type="ECO:0008006" key="6">
    <source>
        <dbReference type="Google" id="ProtNLM"/>
    </source>
</evidence>
<dbReference type="PANTHER" id="PTHR32332:SF20">
    <property type="entry name" value="2-NITROPROPANE DIOXYGENASE-LIKE PROTEIN"/>
    <property type="match status" value="1"/>
</dbReference>
<proteinExistence type="predicted"/>
<evidence type="ECO:0000256" key="3">
    <source>
        <dbReference type="ARBA" id="ARBA00023002"/>
    </source>
</evidence>
<gene>
    <name evidence="4" type="ORF">D9756_004730</name>
</gene>
<dbReference type="CDD" id="cd04730">
    <property type="entry name" value="NPD_like"/>
    <property type="match status" value="1"/>
</dbReference>
<dbReference type="InterPro" id="IPR004136">
    <property type="entry name" value="NMO"/>
</dbReference>
<dbReference type="SUPFAM" id="SSF51412">
    <property type="entry name" value="Inosine monophosphate dehydrogenase (IMPDH)"/>
    <property type="match status" value="1"/>
</dbReference>
<organism evidence="4 5">
    <name type="scientific">Leucocoprinus leucothites</name>
    <dbReference type="NCBI Taxonomy" id="201217"/>
    <lineage>
        <taxon>Eukaryota</taxon>
        <taxon>Fungi</taxon>
        <taxon>Dikarya</taxon>
        <taxon>Basidiomycota</taxon>
        <taxon>Agaricomycotina</taxon>
        <taxon>Agaricomycetes</taxon>
        <taxon>Agaricomycetidae</taxon>
        <taxon>Agaricales</taxon>
        <taxon>Agaricineae</taxon>
        <taxon>Agaricaceae</taxon>
        <taxon>Leucocoprinus</taxon>
    </lineage>
</organism>
<evidence type="ECO:0000313" key="4">
    <source>
        <dbReference type="EMBL" id="KAF5360861.1"/>
    </source>
</evidence>
<dbReference type="GO" id="GO:0018580">
    <property type="term" value="F:nitronate monooxygenase activity"/>
    <property type="evidence" value="ECO:0007669"/>
    <property type="project" value="InterPro"/>
</dbReference>
<keyword evidence="2" id="KW-0288">FMN</keyword>
<dbReference type="PANTHER" id="PTHR32332">
    <property type="entry name" value="2-NITROPROPANE DIOXYGENASE"/>
    <property type="match status" value="1"/>
</dbReference>
<reference evidence="4 5" key="1">
    <citation type="journal article" date="2020" name="ISME J.">
        <title>Uncovering the hidden diversity of litter-decomposition mechanisms in mushroom-forming fungi.</title>
        <authorList>
            <person name="Floudas D."/>
            <person name="Bentzer J."/>
            <person name="Ahren D."/>
            <person name="Johansson T."/>
            <person name="Persson P."/>
            <person name="Tunlid A."/>
        </authorList>
    </citation>
    <scope>NUCLEOTIDE SEQUENCE [LARGE SCALE GENOMIC DNA]</scope>
    <source>
        <strain evidence="4 5">CBS 146.42</strain>
    </source>
</reference>
<dbReference type="Gene3D" id="3.20.20.70">
    <property type="entry name" value="Aldolase class I"/>
    <property type="match status" value="1"/>
</dbReference>
<dbReference type="EMBL" id="JAACJO010000003">
    <property type="protein sequence ID" value="KAF5360861.1"/>
    <property type="molecule type" value="Genomic_DNA"/>
</dbReference>
<evidence type="ECO:0000313" key="5">
    <source>
        <dbReference type="Proteomes" id="UP000559027"/>
    </source>
</evidence>
<evidence type="ECO:0000256" key="2">
    <source>
        <dbReference type="ARBA" id="ARBA00022643"/>
    </source>
</evidence>
<accession>A0A8H5LKP5</accession>
<dbReference type="AlphaFoldDB" id="A0A8H5LKP5"/>
<dbReference type="Pfam" id="PF03060">
    <property type="entry name" value="NMO"/>
    <property type="match status" value="1"/>
</dbReference>